<dbReference type="Gene3D" id="1.10.8.50">
    <property type="match status" value="1"/>
</dbReference>
<protein>
    <submittedName>
        <fullName evidence="1">Uncharacterized protein</fullName>
    </submittedName>
</protein>
<evidence type="ECO:0000313" key="2">
    <source>
        <dbReference type="Proteomes" id="UP001501666"/>
    </source>
</evidence>
<dbReference type="EMBL" id="BAAATE010000013">
    <property type="protein sequence ID" value="GAA2671396.1"/>
    <property type="molecule type" value="Genomic_DNA"/>
</dbReference>
<organism evidence="1 2">
    <name type="scientific">Nonomuraea recticatena</name>
    <dbReference type="NCBI Taxonomy" id="46178"/>
    <lineage>
        <taxon>Bacteria</taxon>
        <taxon>Bacillati</taxon>
        <taxon>Actinomycetota</taxon>
        <taxon>Actinomycetes</taxon>
        <taxon>Streptosporangiales</taxon>
        <taxon>Streptosporangiaceae</taxon>
        <taxon>Nonomuraea</taxon>
    </lineage>
</organism>
<evidence type="ECO:0000313" key="1">
    <source>
        <dbReference type="EMBL" id="GAA2671396.1"/>
    </source>
</evidence>
<keyword evidence="2" id="KW-1185">Reference proteome</keyword>
<gene>
    <name evidence="1" type="ORF">GCM10010412_050960</name>
</gene>
<comment type="caution">
    <text evidence="1">The sequence shown here is derived from an EMBL/GenBank/DDBJ whole genome shotgun (WGS) entry which is preliminary data.</text>
</comment>
<sequence>MFGKERPARAAVVVPRERRAREELRSGPTALAEVTRRAGSEGIVMRTRVAPALRALPGHQFAKVAVMMGHVEERCR</sequence>
<proteinExistence type="predicted"/>
<reference evidence="1 2" key="1">
    <citation type="journal article" date="2019" name="Int. J. Syst. Evol. Microbiol.">
        <title>The Global Catalogue of Microorganisms (GCM) 10K type strain sequencing project: providing services to taxonomists for standard genome sequencing and annotation.</title>
        <authorList>
            <consortium name="The Broad Institute Genomics Platform"/>
            <consortium name="The Broad Institute Genome Sequencing Center for Infectious Disease"/>
            <person name="Wu L."/>
            <person name="Ma J."/>
        </authorList>
    </citation>
    <scope>NUCLEOTIDE SEQUENCE [LARGE SCALE GENOMIC DNA]</scope>
    <source>
        <strain evidence="1 2">JCM 6835</strain>
    </source>
</reference>
<dbReference type="Proteomes" id="UP001501666">
    <property type="component" value="Unassembled WGS sequence"/>
</dbReference>
<name>A0ABN3S993_9ACTN</name>
<accession>A0ABN3S993</accession>